<evidence type="ECO:0000313" key="5">
    <source>
        <dbReference type="Proteomes" id="UP000887116"/>
    </source>
</evidence>
<evidence type="ECO:0000313" key="4">
    <source>
        <dbReference type="EMBL" id="GFQ67992.1"/>
    </source>
</evidence>
<keyword evidence="3" id="KW-0732">Signal</keyword>
<dbReference type="EMBL" id="BMAO01020524">
    <property type="protein sequence ID" value="GFQ67992.1"/>
    <property type="molecule type" value="Genomic_DNA"/>
</dbReference>
<gene>
    <name evidence="4" type="ORF">TNCT_435941</name>
</gene>
<sequence length="87" mass="10114">MVFNGILPRKVYELNKCRCECQKGDEIEKCQKLNKIWDPTNCECVCPPGISQICSIGSYFNNELCRCVPLSERYPEYGKQRRRPPPV</sequence>
<dbReference type="GO" id="GO:0005576">
    <property type="term" value="C:extracellular region"/>
    <property type="evidence" value="ECO:0007669"/>
    <property type="project" value="UniProtKB-SubCell"/>
</dbReference>
<keyword evidence="2" id="KW-0964">Secreted</keyword>
<accession>A0A8X6F278</accession>
<comment type="subcellular location">
    <subcellularLocation>
        <location evidence="1">Secreted</location>
    </subcellularLocation>
</comment>
<protein>
    <submittedName>
        <fullName evidence="4">Uncharacterized protein</fullName>
    </submittedName>
</protein>
<evidence type="ECO:0000256" key="1">
    <source>
        <dbReference type="ARBA" id="ARBA00004613"/>
    </source>
</evidence>
<comment type="caution">
    <text evidence="4">The sequence shown here is derived from an EMBL/GenBank/DDBJ whole genome shotgun (WGS) entry which is preliminary data.</text>
</comment>
<name>A0A8X6F278_TRICU</name>
<evidence type="ECO:0000256" key="2">
    <source>
        <dbReference type="ARBA" id="ARBA00022525"/>
    </source>
</evidence>
<keyword evidence="5" id="KW-1185">Reference proteome</keyword>
<dbReference type="InterPro" id="IPR004153">
    <property type="entry name" value="CXCXC_repeat"/>
</dbReference>
<dbReference type="Proteomes" id="UP000887116">
    <property type="component" value="Unassembled WGS sequence"/>
</dbReference>
<reference evidence="4" key="1">
    <citation type="submission" date="2020-07" db="EMBL/GenBank/DDBJ databases">
        <title>Multicomponent nature underlies the extraordinary mechanical properties of spider dragline silk.</title>
        <authorList>
            <person name="Kono N."/>
            <person name="Nakamura H."/>
            <person name="Mori M."/>
            <person name="Yoshida Y."/>
            <person name="Ohtoshi R."/>
            <person name="Malay A.D."/>
            <person name="Moran D.A.P."/>
            <person name="Tomita M."/>
            <person name="Numata K."/>
            <person name="Arakawa K."/>
        </authorList>
    </citation>
    <scope>NUCLEOTIDE SEQUENCE</scope>
</reference>
<dbReference type="OrthoDB" id="6430326at2759"/>
<evidence type="ECO:0000256" key="3">
    <source>
        <dbReference type="ARBA" id="ARBA00022729"/>
    </source>
</evidence>
<proteinExistence type="predicted"/>
<dbReference type="Pfam" id="PF03128">
    <property type="entry name" value="CXCXC"/>
    <property type="match status" value="1"/>
</dbReference>
<organism evidence="4 5">
    <name type="scientific">Trichonephila clavata</name>
    <name type="common">Joro spider</name>
    <name type="synonym">Nephila clavata</name>
    <dbReference type="NCBI Taxonomy" id="2740835"/>
    <lineage>
        <taxon>Eukaryota</taxon>
        <taxon>Metazoa</taxon>
        <taxon>Ecdysozoa</taxon>
        <taxon>Arthropoda</taxon>
        <taxon>Chelicerata</taxon>
        <taxon>Arachnida</taxon>
        <taxon>Araneae</taxon>
        <taxon>Araneomorphae</taxon>
        <taxon>Entelegynae</taxon>
        <taxon>Araneoidea</taxon>
        <taxon>Nephilidae</taxon>
        <taxon>Trichonephila</taxon>
    </lineage>
</organism>
<dbReference type="AlphaFoldDB" id="A0A8X6F278"/>